<keyword evidence="1" id="KW-0732">Signal</keyword>
<sequence>MKSSWIGSLAFVVVLANLFQPSLQNPEALITSLSQLPQADQLDWVLRYLEENSDVNPKIRSLYKNYIDRLVSRVMKKRAPEEPAYFEDDRRPIMTDIRMKKSAQFHSNPLSAIRIRRATDYKFPLSDIRLRKRNFFTDSVPLSAVRIKKTLPEMGYRPVYGFRPLLSDIRIKKDFMEESPHIVPLSDIRLKKKTIDFQDGVKRNAVMDLSDVRMKKENMDSGSAETYSEDPVTAIFDQLVETYPYWAHRSNQE</sequence>
<dbReference type="EMBL" id="VCGU01000001">
    <property type="protein sequence ID" value="TRY80810.1"/>
    <property type="molecule type" value="Genomic_DNA"/>
</dbReference>
<organism evidence="2 3">
    <name type="scientific">Tigriopus californicus</name>
    <name type="common">Marine copepod</name>
    <dbReference type="NCBI Taxonomy" id="6832"/>
    <lineage>
        <taxon>Eukaryota</taxon>
        <taxon>Metazoa</taxon>
        <taxon>Ecdysozoa</taxon>
        <taxon>Arthropoda</taxon>
        <taxon>Crustacea</taxon>
        <taxon>Multicrustacea</taxon>
        <taxon>Hexanauplia</taxon>
        <taxon>Copepoda</taxon>
        <taxon>Harpacticoida</taxon>
        <taxon>Harpacticidae</taxon>
        <taxon>Tigriopus</taxon>
    </lineage>
</organism>
<proteinExistence type="predicted"/>
<reference evidence="2 3" key="1">
    <citation type="journal article" date="2018" name="Nat. Ecol. Evol.">
        <title>Genomic signatures of mitonuclear coevolution across populations of Tigriopus californicus.</title>
        <authorList>
            <person name="Barreto F.S."/>
            <person name="Watson E.T."/>
            <person name="Lima T.G."/>
            <person name="Willett C.S."/>
            <person name="Edmands S."/>
            <person name="Li W."/>
            <person name="Burton R.S."/>
        </authorList>
    </citation>
    <scope>NUCLEOTIDE SEQUENCE [LARGE SCALE GENOMIC DNA]</scope>
    <source>
        <strain evidence="2 3">San Diego</strain>
    </source>
</reference>
<comment type="caution">
    <text evidence="2">The sequence shown here is derived from an EMBL/GenBank/DDBJ whole genome shotgun (WGS) entry which is preliminary data.</text>
</comment>
<accession>A0A553PT08</accession>
<feature type="signal peptide" evidence="1">
    <location>
        <begin position="1"/>
        <end position="24"/>
    </location>
</feature>
<gene>
    <name evidence="2" type="ORF">TCAL_09279</name>
</gene>
<evidence type="ECO:0000313" key="2">
    <source>
        <dbReference type="EMBL" id="TRY80810.1"/>
    </source>
</evidence>
<evidence type="ECO:0000256" key="1">
    <source>
        <dbReference type="SAM" id="SignalP"/>
    </source>
</evidence>
<dbReference type="AlphaFoldDB" id="A0A553PT08"/>
<dbReference type="Proteomes" id="UP000318571">
    <property type="component" value="Chromosome 12"/>
</dbReference>
<name>A0A553PT08_TIGCA</name>
<evidence type="ECO:0000313" key="3">
    <source>
        <dbReference type="Proteomes" id="UP000318571"/>
    </source>
</evidence>
<feature type="chain" id="PRO_5021844893" evidence="1">
    <location>
        <begin position="25"/>
        <end position="253"/>
    </location>
</feature>
<protein>
    <submittedName>
        <fullName evidence="2">Uncharacterized protein</fullName>
    </submittedName>
</protein>
<keyword evidence="3" id="KW-1185">Reference proteome</keyword>